<sequence>MTRYQDDFYDAINGEWEKTAVIPADKSRTGGFIDLDEEIEELMLATTDKWLAGEEVPEDAILANFVKYHRMVRDFDKREADGIKPVLPLLKEYQDLESFADFTSKLAEFELAGKPNFLPFGVSPDFMDARTNVLWASAPGTILPDTTYYAEDHPQREELLTLWKESSANLLKAYDFSDEEIEDLLGKRLELDSRVAAVVLSNEESSEYAKLYHPYAYEDFKKFAPALPLDDFFQAVIGQTPDKVIVDEERFWQAA</sequence>
<name>A0A559GQU7_STREE</name>
<dbReference type="InterPro" id="IPR042089">
    <property type="entry name" value="Peptidase_M13_dom_2"/>
</dbReference>
<reference evidence="2 3" key="1">
    <citation type="submission" date="2019-07" db="EMBL/GenBank/DDBJ databases">
        <authorList>
            <person name="Mohale T."/>
        </authorList>
    </citation>
    <scope>NUCLEOTIDE SEQUENCE [LARGE SCALE GENOMIC DNA]</scope>
    <source>
        <strain evidence="2 3">NTPn 59</strain>
    </source>
</reference>
<dbReference type="Gene3D" id="1.10.1380.10">
    <property type="entry name" value="Neutral endopeptidase , domain2"/>
    <property type="match status" value="1"/>
</dbReference>
<evidence type="ECO:0000313" key="3">
    <source>
        <dbReference type="Proteomes" id="UP000315060"/>
    </source>
</evidence>
<dbReference type="Pfam" id="PF05649">
    <property type="entry name" value="Peptidase_M13_N"/>
    <property type="match status" value="1"/>
</dbReference>
<accession>A0A559GQU7</accession>
<evidence type="ECO:0000259" key="1">
    <source>
        <dbReference type="Pfam" id="PF05649"/>
    </source>
</evidence>
<dbReference type="Proteomes" id="UP000315060">
    <property type="component" value="Unassembled WGS sequence"/>
</dbReference>
<gene>
    <name evidence="2" type="ORF">AZJ28_11915</name>
</gene>
<feature type="non-terminal residue" evidence="2">
    <location>
        <position position="255"/>
    </location>
</feature>
<proteinExistence type="predicted"/>
<feature type="domain" description="Peptidase M13 N-terminal" evidence="1">
    <location>
        <begin position="5"/>
        <end position="254"/>
    </location>
</feature>
<dbReference type="AlphaFoldDB" id="A0A559GQU7"/>
<evidence type="ECO:0000313" key="2">
    <source>
        <dbReference type="EMBL" id="TVX65492.1"/>
    </source>
</evidence>
<protein>
    <submittedName>
        <fullName evidence="2">Endopeptidase</fullName>
    </submittedName>
</protein>
<organism evidence="2 3">
    <name type="scientific">Streptococcus pneumoniae</name>
    <dbReference type="NCBI Taxonomy" id="1313"/>
    <lineage>
        <taxon>Bacteria</taxon>
        <taxon>Bacillati</taxon>
        <taxon>Bacillota</taxon>
        <taxon>Bacilli</taxon>
        <taxon>Lactobacillales</taxon>
        <taxon>Streptococcaceae</taxon>
        <taxon>Streptococcus</taxon>
    </lineage>
</organism>
<dbReference type="GO" id="GO:0006508">
    <property type="term" value="P:proteolysis"/>
    <property type="evidence" value="ECO:0007669"/>
    <property type="project" value="InterPro"/>
</dbReference>
<dbReference type="SUPFAM" id="SSF55486">
    <property type="entry name" value="Metalloproteases ('zincins'), catalytic domain"/>
    <property type="match status" value="1"/>
</dbReference>
<dbReference type="EMBL" id="VMYC01000311">
    <property type="protein sequence ID" value="TVX65492.1"/>
    <property type="molecule type" value="Genomic_DNA"/>
</dbReference>
<dbReference type="InterPro" id="IPR008753">
    <property type="entry name" value="Peptidase_M13_N"/>
</dbReference>
<comment type="caution">
    <text evidence="2">The sequence shown here is derived from an EMBL/GenBank/DDBJ whole genome shotgun (WGS) entry which is preliminary data.</text>
</comment>